<feature type="region of interest" description="Disordered" evidence="1">
    <location>
        <begin position="389"/>
        <end position="420"/>
    </location>
</feature>
<dbReference type="Pfam" id="PF25963">
    <property type="entry name" value="Beta-barrel_AAEA"/>
    <property type="match status" value="1"/>
</dbReference>
<keyword evidence="2" id="KW-0812">Transmembrane</keyword>
<sequence>MAEPSTSVLSTPSSLAAASSAPEPRPAPAEAPVAAESLPTAPPTNAASIEARRRSPVLHFVAKAATTLATLAVAAAAVVAVLMVWQYYATTPWTRNGVVRVQVANIAPQVSGEIIRLAVADNKFVRQGELLYEIDPFNFEVAARTAQAGVDQAAADVQVKQAQSDRRQRLSDAATTPEEQQVFAGGALQAKAAFDAATQQLAQARINMERTKVTSPVNGYVTNLLLRVGDFAAVGNSNISVVDAESFWIDGYFEETKLAQICIGDPVEAKLMGYGTPIKGHVETITRGISVGNAAAGAQGLPDVNPIYTWVQLAQRVPVRIAIDEVPPGVPLVSGLTATITVNPAPAGENPGWRQRLVAQWHDLANLFEPPAPRANCLGPAVAEASEVERLPVPATSPAPSPTEVDPGLVPGLDSSPSQN</sequence>
<dbReference type="GO" id="GO:0055085">
    <property type="term" value="P:transmembrane transport"/>
    <property type="evidence" value="ECO:0007669"/>
    <property type="project" value="InterPro"/>
</dbReference>
<dbReference type="Gene3D" id="2.40.30.170">
    <property type="match status" value="1"/>
</dbReference>
<feature type="region of interest" description="Disordered" evidence="1">
    <location>
        <begin position="1"/>
        <end position="44"/>
    </location>
</feature>
<dbReference type="InterPro" id="IPR058625">
    <property type="entry name" value="MdtA-like_BSH"/>
</dbReference>
<reference evidence="5 6" key="1">
    <citation type="submission" date="2016-11" db="EMBL/GenBank/DDBJ databases">
        <authorList>
            <person name="Jaros S."/>
            <person name="Januszkiewicz K."/>
            <person name="Wedrychowicz H."/>
        </authorList>
    </citation>
    <scope>NUCLEOTIDE SEQUENCE [LARGE SCALE GENOMIC DNA]</scope>
    <source>
        <strain evidence="5 6">DSM 19436</strain>
    </source>
</reference>
<keyword evidence="6" id="KW-1185">Reference proteome</keyword>
<accession>A0A1M5L6L9</accession>
<evidence type="ECO:0000256" key="2">
    <source>
        <dbReference type="SAM" id="Phobius"/>
    </source>
</evidence>
<dbReference type="Proteomes" id="UP000184485">
    <property type="component" value="Unassembled WGS sequence"/>
</dbReference>
<dbReference type="EMBL" id="FQUP01000006">
    <property type="protein sequence ID" value="SHG60063.1"/>
    <property type="molecule type" value="Genomic_DNA"/>
</dbReference>
<gene>
    <name evidence="5" type="ORF">SAMN02745157_4497</name>
</gene>
<dbReference type="InterPro" id="IPR050393">
    <property type="entry name" value="MFP_Efflux_Pump"/>
</dbReference>
<organism evidence="5 6">
    <name type="scientific">Kaistia soli DSM 19436</name>
    <dbReference type="NCBI Taxonomy" id="1122133"/>
    <lineage>
        <taxon>Bacteria</taxon>
        <taxon>Pseudomonadati</taxon>
        <taxon>Pseudomonadota</taxon>
        <taxon>Alphaproteobacteria</taxon>
        <taxon>Hyphomicrobiales</taxon>
        <taxon>Kaistiaceae</taxon>
        <taxon>Kaistia</taxon>
    </lineage>
</organism>
<evidence type="ECO:0000259" key="3">
    <source>
        <dbReference type="Pfam" id="PF25917"/>
    </source>
</evidence>
<protein>
    <submittedName>
        <fullName evidence="5">RND family efflux transporter, MFP subunit</fullName>
    </submittedName>
</protein>
<dbReference type="AlphaFoldDB" id="A0A1M5L6L9"/>
<feature type="compositionally biased region" description="Low complexity" evidence="1">
    <location>
        <begin position="30"/>
        <end position="39"/>
    </location>
</feature>
<dbReference type="SUPFAM" id="SSF111369">
    <property type="entry name" value="HlyD-like secretion proteins"/>
    <property type="match status" value="1"/>
</dbReference>
<dbReference type="InterPro" id="IPR058634">
    <property type="entry name" value="AaeA-lik-b-barrel"/>
</dbReference>
<evidence type="ECO:0000313" key="5">
    <source>
        <dbReference type="EMBL" id="SHG60063.1"/>
    </source>
</evidence>
<dbReference type="Pfam" id="PF25917">
    <property type="entry name" value="BSH_RND"/>
    <property type="match status" value="1"/>
</dbReference>
<evidence type="ECO:0000256" key="1">
    <source>
        <dbReference type="SAM" id="MobiDB-lite"/>
    </source>
</evidence>
<evidence type="ECO:0000259" key="4">
    <source>
        <dbReference type="Pfam" id="PF25963"/>
    </source>
</evidence>
<feature type="domain" description="p-hydroxybenzoic acid efflux pump subunit AaeA-like beta-barrel" evidence="4">
    <location>
        <begin position="246"/>
        <end position="342"/>
    </location>
</feature>
<feature type="compositionally biased region" description="Low complexity" evidence="1">
    <location>
        <begin position="1"/>
        <end position="22"/>
    </location>
</feature>
<proteinExistence type="predicted"/>
<name>A0A1M5L6L9_9HYPH</name>
<keyword evidence="2" id="KW-1133">Transmembrane helix</keyword>
<evidence type="ECO:0000313" key="6">
    <source>
        <dbReference type="Proteomes" id="UP000184485"/>
    </source>
</evidence>
<feature type="domain" description="Multidrug resistance protein MdtA-like barrel-sandwich hybrid" evidence="3">
    <location>
        <begin position="103"/>
        <end position="243"/>
    </location>
</feature>
<feature type="transmembrane region" description="Helical" evidence="2">
    <location>
        <begin position="60"/>
        <end position="88"/>
    </location>
</feature>
<dbReference type="Gene3D" id="2.40.50.100">
    <property type="match status" value="1"/>
</dbReference>
<dbReference type="PANTHER" id="PTHR30367:SF1">
    <property type="entry name" value="MULTIDRUG RESISTANCE PROTEIN MDTN"/>
    <property type="match status" value="1"/>
</dbReference>
<dbReference type="PANTHER" id="PTHR30367">
    <property type="entry name" value="P-HYDROXYBENZOIC ACID EFFLUX PUMP SUBUNIT AAEA-RELATED"/>
    <property type="match status" value="1"/>
</dbReference>
<dbReference type="RefSeq" id="WP_084527812.1">
    <property type="nucleotide sequence ID" value="NZ_FQUP01000006.1"/>
</dbReference>
<keyword evidence="2" id="KW-0472">Membrane</keyword>
<dbReference type="STRING" id="1122133.SAMN02745157_4497"/>